<reference evidence="2" key="1">
    <citation type="submission" date="2022-11" db="UniProtKB">
        <authorList>
            <consortium name="WormBaseParasite"/>
        </authorList>
    </citation>
    <scope>IDENTIFICATION</scope>
</reference>
<evidence type="ECO:0000313" key="1">
    <source>
        <dbReference type="Proteomes" id="UP000887565"/>
    </source>
</evidence>
<proteinExistence type="predicted"/>
<keyword evidence="1" id="KW-1185">Reference proteome</keyword>
<organism evidence="1 2">
    <name type="scientific">Romanomermis culicivorax</name>
    <name type="common">Nematode worm</name>
    <dbReference type="NCBI Taxonomy" id="13658"/>
    <lineage>
        <taxon>Eukaryota</taxon>
        <taxon>Metazoa</taxon>
        <taxon>Ecdysozoa</taxon>
        <taxon>Nematoda</taxon>
        <taxon>Enoplea</taxon>
        <taxon>Dorylaimia</taxon>
        <taxon>Mermithida</taxon>
        <taxon>Mermithoidea</taxon>
        <taxon>Mermithidae</taxon>
        <taxon>Romanomermis</taxon>
    </lineage>
</organism>
<dbReference type="Proteomes" id="UP000887565">
    <property type="component" value="Unplaced"/>
</dbReference>
<evidence type="ECO:0000313" key="2">
    <source>
        <dbReference type="WBParaSite" id="nRc.2.0.1.t41119-RA"/>
    </source>
</evidence>
<sequence>MIKANLKRKDIQGMELFWQYLEEAERKCQYCPERWDKALELPISIFNTQMTSELPRQTSKT</sequence>
<protein>
    <submittedName>
        <fullName evidence="2">Uncharacterized protein</fullName>
    </submittedName>
</protein>
<accession>A0A915KRL6</accession>
<dbReference type="WBParaSite" id="nRc.2.0.1.t41119-RA">
    <property type="protein sequence ID" value="nRc.2.0.1.t41119-RA"/>
    <property type="gene ID" value="nRc.2.0.1.g41119"/>
</dbReference>
<dbReference type="AlphaFoldDB" id="A0A915KRL6"/>
<name>A0A915KRL6_ROMCU</name>